<dbReference type="Ensembl" id="ENSDCDT00010000568.1">
    <property type="protein sequence ID" value="ENSDCDP00010000544.1"/>
    <property type="gene ID" value="ENSDCDG00010000300.1"/>
</dbReference>
<evidence type="ECO:0000256" key="1">
    <source>
        <dbReference type="ARBA" id="ARBA00004479"/>
    </source>
</evidence>
<feature type="region of interest" description="Disordered" evidence="9">
    <location>
        <begin position="354"/>
        <end position="378"/>
    </location>
</feature>
<keyword evidence="5 10" id="KW-0472">Membrane</keyword>
<dbReference type="InterPro" id="IPR013783">
    <property type="entry name" value="Ig-like_fold"/>
</dbReference>
<feature type="domain" description="Fibronectin type-III" evidence="12">
    <location>
        <begin position="125"/>
        <end position="219"/>
    </location>
</feature>
<keyword evidence="6" id="KW-1015">Disulfide bond</keyword>
<evidence type="ECO:0000313" key="13">
    <source>
        <dbReference type="Ensembl" id="ENSDCDP00010000544.1"/>
    </source>
</evidence>
<dbReference type="PANTHER" id="PTHR23037:SF22">
    <property type="entry name" value="CYTOKINE RECEPTOR COMMON SUBUNIT BETA"/>
    <property type="match status" value="1"/>
</dbReference>
<organism evidence="13 14">
    <name type="scientific">Denticeps clupeoides</name>
    <name type="common">denticle herring</name>
    <dbReference type="NCBI Taxonomy" id="299321"/>
    <lineage>
        <taxon>Eukaryota</taxon>
        <taxon>Metazoa</taxon>
        <taxon>Chordata</taxon>
        <taxon>Craniata</taxon>
        <taxon>Vertebrata</taxon>
        <taxon>Euteleostomi</taxon>
        <taxon>Actinopterygii</taxon>
        <taxon>Neopterygii</taxon>
        <taxon>Teleostei</taxon>
        <taxon>Clupei</taxon>
        <taxon>Clupeiformes</taxon>
        <taxon>Denticipitoidei</taxon>
        <taxon>Denticipitidae</taxon>
        <taxon>Denticeps</taxon>
    </lineage>
</organism>
<evidence type="ECO:0000256" key="2">
    <source>
        <dbReference type="ARBA" id="ARBA00022692"/>
    </source>
</evidence>
<dbReference type="PANTHER" id="PTHR23037">
    <property type="entry name" value="CYTOKINE RECEPTOR"/>
    <property type="match status" value="1"/>
</dbReference>
<evidence type="ECO:0000256" key="3">
    <source>
        <dbReference type="ARBA" id="ARBA00022729"/>
    </source>
</evidence>
<sequence length="526" mass="58744">MEMWWVLLLLVMFPSSSHAQQGNETSRLECFNDFVSNVTCVWHCDGHVCDNSGGRCILTGTLKIGNRYSHSNCSLMVPRNEGCTLNFNGRRPFSYDTVLPLEVKCDGHSFNKLNYAIRHTIKMPAPTKPEISNTTISWNFSDITFVDQKTFELQYGDTEKKEDETIISINQNQYELPEDLLGKGKQYWFRVRVRPEGANYPDPKWSEWSQVTTWQTPRPGPAEDPDSWLVRVCVIGSFLVLTFLFLILLKRSCCVGITKPSNIPDPSKFFEGLESGHGGNLKSWLGSIMSVKSLGSGLVFETTYPVEVFKVMDVSSLSVQKVSGKKQLRVDHDKGASSSFSNMQYFTRDTSTSADLDKLDPCPSPHEPLGGNSGTEREMDMFLDHGNGKHSFDMKAVVGAIQTCWSYEDLEKLRVEAQSPDSGFSGGTTDKESWEEEEEEQEGNGLGFKELVPLAVSEMCSETIAKKLFPPEFCLQNPPPCFSTLPIPGLSFDPLLCSRLLGVDAALLYMGEPLEPSGDGYMPVQK</sequence>
<dbReference type="GeneTree" id="ENSGT00510000049239"/>
<dbReference type="GeneID" id="114785156"/>
<dbReference type="Proteomes" id="UP000694580">
    <property type="component" value="Chromosome 3"/>
</dbReference>
<evidence type="ECO:0000256" key="6">
    <source>
        <dbReference type="ARBA" id="ARBA00023157"/>
    </source>
</evidence>
<keyword evidence="3 11" id="KW-0732">Signal</keyword>
<evidence type="ECO:0000256" key="4">
    <source>
        <dbReference type="ARBA" id="ARBA00022989"/>
    </source>
</evidence>
<evidence type="ECO:0000256" key="5">
    <source>
        <dbReference type="ARBA" id="ARBA00023136"/>
    </source>
</evidence>
<reference evidence="13" key="2">
    <citation type="submission" date="2025-08" db="UniProtKB">
        <authorList>
            <consortium name="Ensembl"/>
        </authorList>
    </citation>
    <scope>IDENTIFICATION</scope>
</reference>
<evidence type="ECO:0000313" key="14">
    <source>
        <dbReference type="Proteomes" id="UP000694580"/>
    </source>
</evidence>
<dbReference type="GO" id="GO:0016064">
    <property type="term" value="P:immunoglobulin mediated immune response"/>
    <property type="evidence" value="ECO:0007669"/>
    <property type="project" value="TreeGrafter"/>
</dbReference>
<name>A0AAY3ZVW8_9TELE</name>
<keyword evidence="2 10" id="KW-0812">Transmembrane</keyword>
<dbReference type="SUPFAM" id="SSF49265">
    <property type="entry name" value="Fibronectin type III"/>
    <property type="match status" value="1"/>
</dbReference>
<dbReference type="GO" id="GO:0009897">
    <property type="term" value="C:external side of plasma membrane"/>
    <property type="evidence" value="ECO:0007669"/>
    <property type="project" value="TreeGrafter"/>
</dbReference>
<gene>
    <name evidence="13" type="primary">LOC114785156</name>
</gene>
<dbReference type="InterPro" id="IPR003961">
    <property type="entry name" value="FN3_dom"/>
</dbReference>
<keyword evidence="14" id="KW-1185">Reference proteome</keyword>
<reference evidence="13" key="3">
    <citation type="submission" date="2025-09" db="UniProtKB">
        <authorList>
            <consortium name="Ensembl"/>
        </authorList>
    </citation>
    <scope>IDENTIFICATION</scope>
</reference>
<feature type="region of interest" description="Disordered" evidence="9">
    <location>
        <begin position="418"/>
        <end position="445"/>
    </location>
</feature>
<dbReference type="PROSITE" id="PS01355">
    <property type="entry name" value="HEMATOPO_REC_S_F1"/>
    <property type="match status" value="1"/>
</dbReference>
<dbReference type="InterPro" id="IPR036116">
    <property type="entry name" value="FN3_sf"/>
</dbReference>
<evidence type="ECO:0000256" key="9">
    <source>
        <dbReference type="SAM" id="MobiDB-lite"/>
    </source>
</evidence>
<reference evidence="13 14" key="1">
    <citation type="submission" date="2020-06" db="EMBL/GenBank/DDBJ databases">
        <authorList>
            <consortium name="Wellcome Sanger Institute Data Sharing"/>
        </authorList>
    </citation>
    <scope>NUCLEOTIDE SEQUENCE [LARGE SCALE GENOMIC DNA]</scope>
</reference>
<evidence type="ECO:0000256" key="7">
    <source>
        <dbReference type="ARBA" id="ARBA00023170"/>
    </source>
</evidence>
<dbReference type="InterPro" id="IPR003531">
    <property type="entry name" value="Hempt_rcpt_S_F1_CS"/>
</dbReference>
<feature type="chain" id="PRO_5044222169" description="Fibronectin type-III domain-containing protein" evidence="11">
    <location>
        <begin position="20"/>
        <end position="526"/>
    </location>
</feature>
<evidence type="ECO:0000256" key="11">
    <source>
        <dbReference type="SAM" id="SignalP"/>
    </source>
</evidence>
<feature type="signal peptide" evidence="11">
    <location>
        <begin position="1"/>
        <end position="19"/>
    </location>
</feature>
<evidence type="ECO:0000259" key="12">
    <source>
        <dbReference type="PROSITE" id="PS50853"/>
    </source>
</evidence>
<protein>
    <recommendedName>
        <fullName evidence="12">Fibronectin type-III domain-containing protein</fullName>
    </recommendedName>
</protein>
<keyword evidence="8" id="KW-0325">Glycoprotein</keyword>
<proteinExistence type="predicted"/>
<evidence type="ECO:0000256" key="10">
    <source>
        <dbReference type="SAM" id="Phobius"/>
    </source>
</evidence>
<accession>A0AAY3ZVW8</accession>
<dbReference type="RefSeq" id="XP_028826804.1">
    <property type="nucleotide sequence ID" value="XM_028970971.1"/>
</dbReference>
<evidence type="ECO:0000256" key="8">
    <source>
        <dbReference type="ARBA" id="ARBA00023180"/>
    </source>
</evidence>
<feature type="transmembrane region" description="Helical" evidence="10">
    <location>
        <begin position="228"/>
        <end position="249"/>
    </location>
</feature>
<dbReference type="PROSITE" id="PS50853">
    <property type="entry name" value="FN3"/>
    <property type="match status" value="1"/>
</dbReference>
<keyword evidence="7" id="KW-0675">Receptor</keyword>
<comment type="subcellular location">
    <subcellularLocation>
        <location evidence="1">Membrane</location>
        <topology evidence="1">Single-pass type I membrane protein</topology>
    </subcellularLocation>
</comment>
<keyword evidence="4 10" id="KW-1133">Transmembrane helix</keyword>
<dbReference type="AlphaFoldDB" id="A0AAY3ZVW8"/>
<dbReference type="Gene3D" id="2.60.40.10">
    <property type="entry name" value="Immunoglobulins"/>
    <property type="match status" value="2"/>
</dbReference>
<dbReference type="GO" id="GO:0004896">
    <property type="term" value="F:cytokine receptor activity"/>
    <property type="evidence" value="ECO:0007669"/>
    <property type="project" value="InterPro"/>
</dbReference>
<feature type="compositionally biased region" description="Acidic residues" evidence="9">
    <location>
        <begin position="433"/>
        <end position="442"/>
    </location>
</feature>